<dbReference type="RefSeq" id="XP_029343556.1">
    <property type="nucleotide sequence ID" value="XM_029487696.1"/>
</dbReference>
<dbReference type="EnsemblMetazoa" id="XM_029487696.1">
    <property type="protein sequence ID" value="XP_029343556.1"/>
    <property type="gene ID" value="LOC100570183"/>
</dbReference>
<dbReference type="PANTHER" id="PTHR36694:SF11">
    <property type="entry name" value="LP21121P-RELATED"/>
    <property type="match status" value="1"/>
</dbReference>
<dbReference type="InterPro" id="IPR031720">
    <property type="entry name" value="DUF4728"/>
</dbReference>
<accession>A0A8R2NMP0</accession>
<sequence>MAILQSCCCFQSLRTGCYASVIYAMAYFTLNTSILGSFIHLERPYWTGNGTAPQSKSFLEPEKISETTVVFHMVVLVCAGCGILTSIVLLIGIYFDLRVLFVPWIFAMILATTVDVAHSIYLYGLDTVEFNPPTAILYTIDFFLLILNLYAVLCVISQYQELMAGRGTARFEQTLKISPVRYTCQPTGTSCLSSRRPATLQPASPTQSPTKTTVTATTGSVVLAAGGGTSSGSRRGSRKHVQFPDFETPNLKSTDLLHANWKQGSSPPPEQMSTATAAELSSQQHQLIADNRSSHLQAELLQISTQDCSKKFTADL</sequence>
<feature type="transmembrane region" description="Helical" evidence="2">
    <location>
        <begin position="135"/>
        <end position="156"/>
    </location>
</feature>
<protein>
    <submittedName>
        <fullName evidence="3">Uncharacterized protein</fullName>
    </submittedName>
</protein>
<feature type="region of interest" description="Disordered" evidence="1">
    <location>
        <begin position="188"/>
        <end position="249"/>
    </location>
</feature>
<feature type="transmembrane region" description="Helical" evidence="2">
    <location>
        <begin position="21"/>
        <end position="41"/>
    </location>
</feature>
<dbReference type="RefSeq" id="XP_029343558.1">
    <property type="nucleotide sequence ID" value="XM_029487698.1"/>
</dbReference>
<feature type="compositionally biased region" description="Low complexity" evidence="1">
    <location>
        <begin position="212"/>
        <end position="224"/>
    </location>
</feature>
<dbReference type="KEGG" id="api:100570183"/>
<evidence type="ECO:0000313" key="3">
    <source>
        <dbReference type="EnsemblMetazoa" id="XP_029343555.1"/>
    </source>
</evidence>
<keyword evidence="4" id="KW-1185">Reference proteome</keyword>
<keyword evidence="2" id="KW-0472">Membrane</keyword>
<dbReference type="GeneID" id="100570183"/>
<feature type="transmembrane region" description="Helical" evidence="2">
    <location>
        <begin position="101"/>
        <end position="123"/>
    </location>
</feature>
<dbReference type="PANTHER" id="PTHR36694">
    <property type="entry name" value="PASIFLORA 1, ISOFORM A-RELATED"/>
    <property type="match status" value="1"/>
</dbReference>
<feature type="transmembrane region" description="Helical" evidence="2">
    <location>
        <begin position="69"/>
        <end position="94"/>
    </location>
</feature>
<dbReference type="EnsemblMetazoa" id="XM_029487695.1">
    <property type="protein sequence ID" value="XP_029343555.1"/>
    <property type="gene ID" value="LOC100570183"/>
</dbReference>
<dbReference type="EnsemblMetazoa" id="XM_029487698.1">
    <property type="protein sequence ID" value="XP_029343558.1"/>
    <property type="gene ID" value="LOC100570183"/>
</dbReference>
<keyword evidence="2" id="KW-1133">Transmembrane helix</keyword>
<dbReference type="Proteomes" id="UP000007819">
    <property type="component" value="Chromosome A1"/>
</dbReference>
<reference evidence="3" key="2">
    <citation type="submission" date="2022-06" db="UniProtKB">
        <authorList>
            <consortium name="EnsemblMetazoa"/>
        </authorList>
    </citation>
    <scope>IDENTIFICATION</scope>
</reference>
<evidence type="ECO:0000256" key="1">
    <source>
        <dbReference type="SAM" id="MobiDB-lite"/>
    </source>
</evidence>
<dbReference type="Pfam" id="PF15860">
    <property type="entry name" value="DUF4728"/>
    <property type="match status" value="1"/>
</dbReference>
<dbReference type="AlphaFoldDB" id="A0A8R2NMP0"/>
<evidence type="ECO:0000256" key="2">
    <source>
        <dbReference type="SAM" id="Phobius"/>
    </source>
</evidence>
<dbReference type="OrthoDB" id="10067585at2759"/>
<feature type="compositionally biased region" description="Polar residues" evidence="1">
    <location>
        <begin position="201"/>
        <end position="211"/>
    </location>
</feature>
<organism evidence="3 4">
    <name type="scientific">Acyrthosiphon pisum</name>
    <name type="common">Pea aphid</name>
    <dbReference type="NCBI Taxonomy" id="7029"/>
    <lineage>
        <taxon>Eukaryota</taxon>
        <taxon>Metazoa</taxon>
        <taxon>Ecdysozoa</taxon>
        <taxon>Arthropoda</taxon>
        <taxon>Hexapoda</taxon>
        <taxon>Insecta</taxon>
        <taxon>Pterygota</taxon>
        <taxon>Neoptera</taxon>
        <taxon>Paraneoptera</taxon>
        <taxon>Hemiptera</taxon>
        <taxon>Sternorrhyncha</taxon>
        <taxon>Aphidomorpha</taxon>
        <taxon>Aphidoidea</taxon>
        <taxon>Aphididae</taxon>
        <taxon>Macrosiphini</taxon>
        <taxon>Acyrthosiphon</taxon>
    </lineage>
</organism>
<evidence type="ECO:0000313" key="4">
    <source>
        <dbReference type="Proteomes" id="UP000007819"/>
    </source>
</evidence>
<dbReference type="RefSeq" id="XP_029343555.1">
    <property type="nucleotide sequence ID" value="XM_029487695.1"/>
</dbReference>
<proteinExistence type="predicted"/>
<reference evidence="4" key="1">
    <citation type="submission" date="2010-06" db="EMBL/GenBank/DDBJ databases">
        <authorList>
            <person name="Jiang H."/>
            <person name="Abraham K."/>
            <person name="Ali S."/>
            <person name="Alsbrooks S.L."/>
            <person name="Anim B.N."/>
            <person name="Anosike U.S."/>
            <person name="Attaway T."/>
            <person name="Bandaranaike D.P."/>
            <person name="Battles P.K."/>
            <person name="Bell S.N."/>
            <person name="Bell A.V."/>
            <person name="Beltran B."/>
            <person name="Bickham C."/>
            <person name="Bustamante Y."/>
            <person name="Caleb T."/>
            <person name="Canada A."/>
            <person name="Cardenas V."/>
            <person name="Carter K."/>
            <person name="Chacko J."/>
            <person name="Chandrabose M.N."/>
            <person name="Chavez D."/>
            <person name="Chavez A."/>
            <person name="Chen L."/>
            <person name="Chu H.-S."/>
            <person name="Claassen K.J."/>
            <person name="Cockrell R."/>
            <person name="Collins M."/>
            <person name="Cooper J.A."/>
            <person name="Cree A."/>
            <person name="Curry S.M."/>
            <person name="Da Y."/>
            <person name="Dao M.D."/>
            <person name="Das B."/>
            <person name="Davila M.-L."/>
            <person name="Davy-Carroll L."/>
            <person name="Denson S."/>
            <person name="Dinh H."/>
            <person name="Ebong V.E."/>
            <person name="Edwards J.R."/>
            <person name="Egan A."/>
            <person name="El-Daye J."/>
            <person name="Escobedo L."/>
            <person name="Fernandez S."/>
            <person name="Fernando P.R."/>
            <person name="Flagg N."/>
            <person name="Forbes L.D."/>
            <person name="Fowler R.G."/>
            <person name="Fu Q."/>
            <person name="Gabisi R.A."/>
            <person name="Ganer J."/>
            <person name="Garbino Pronczuk A."/>
            <person name="Garcia R.M."/>
            <person name="Garner T."/>
            <person name="Garrett T.E."/>
            <person name="Gonzalez D.A."/>
            <person name="Hamid H."/>
            <person name="Hawkins E.S."/>
            <person name="Hirani K."/>
            <person name="Hogues M.E."/>
            <person name="Hollins B."/>
            <person name="Hsiao C.-H."/>
            <person name="Jabil R."/>
            <person name="James M.L."/>
            <person name="Jhangiani S.N."/>
            <person name="Johnson B."/>
            <person name="Johnson Q."/>
            <person name="Joshi V."/>
            <person name="Kalu J.B."/>
            <person name="Kam C."/>
            <person name="Kashfia A."/>
            <person name="Keebler J."/>
            <person name="Kisamo H."/>
            <person name="Kovar C.L."/>
            <person name="Lago L.A."/>
            <person name="Lai C.-Y."/>
            <person name="Laidlaw J."/>
            <person name="Lara F."/>
            <person name="Le T.-K."/>
            <person name="Lee S.L."/>
            <person name="Legall F.H."/>
            <person name="Lemon S.J."/>
            <person name="Lewis L.R."/>
            <person name="Li B."/>
            <person name="Liu Y."/>
            <person name="Liu Y.-S."/>
            <person name="Lopez J."/>
            <person name="Lozado R.J."/>
            <person name="Lu J."/>
            <person name="Madu R.C."/>
            <person name="Maheshwari M."/>
            <person name="Maheshwari R."/>
            <person name="Malloy K."/>
            <person name="Martinez E."/>
            <person name="Mathew T."/>
            <person name="Mercado I.C."/>
            <person name="Mercado C."/>
            <person name="Meyer B."/>
            <person name="Montgomery K."/>
            <person name="Morgan M.B."/>
            <person name="Munidasa M."/>
            <person name="Nazareth L.V."/>
            <person name="Nelson J."/>
            <person name="Ng B.M."/>
            <person name="Nguyen N.B."/>
            <person name="Nguyen P.Q."/>
            <person name="Nguyen T."/>
            <person name="Obregon M."/>
            <person name="Okwuonu G.O."/>
            <person name="Onwere C.G."/>
            <person name="Orozco G."/>
            <person name="Parra A."/>
            <person name="Patel S."/>
            <person name="Patil S."/>
            <person name="Perez A."/>
            <person name="Perez Y."/>
            <person name="Pham C."/>
            <person name="Primus E.L."/>
            <person name="Pu L.-L."/>
            <person name="Puazo M."/>
            <person name="Qin X."/>
            <person name="Quiroz J.B."/>
            <person name="Reese J."/>
            <person name="Richards S."/>
            <person name="Rives C.M."/>
            <person name="Robberts R."/>
            <person name="Ruiz S.J."/>
            <person name="Ruiz M.J."/>
            <person name="Santibanez J."/>
            <person name="Schneider B.W."/>
            <person name="Sisson I."/>
            <person name="Smith M."/>
            <person name="Sodergren E."/>
            <person name="Song X.-Z."/>
            <person name="Song B.B."/>
            <person name="Summersgill H."/>
            <person name="Thelus R."/>
            <person name="Thornton R.D."/>
            <person name="Trejos Z.Y."/>
            <person name="Usmani K."/>
            <person name="Vattathil S."/>
            <person name="Villasana D."/>
            <person name="Walker D.L."/>
            <person name="Wang S."/>
            <person name="Wang K."/>
            <person name="White C.S."/>
            <person name="Williams A.C."/>
            <person name="Williamson J."/>
            <person name="Wilson K."/>
            <person name="Woghiren I.O."/>
            <person name="Woodworth J.R."/>
            <person name="Worley K.C."/>
            <person name="Wright R.A."/>
            <person name="Wu W."/>
            <person name="Young L."/>
            <person name="Zhang L."/>
            <person name="Zhang J."/>
            <person name="Zhu Y."/>
            <person name="Muzny D.M."/>
            <person name="Weinstock G."/>
            <person name="Gibbs R.A."/>
        </authorList>
    </citation>
    <scope>NUCLEOTIDE SEQUENCE [LARGE SCALE GENOMIC DNA]</scope>
    <source>
        <strain evidence="4">LSR1</strain>
    </source>
</reference>
<name>A0A8R2NMP0_ACYPI</name>
<keyword evidence="2" id="KW-0812">Transmembrane</keyword>